<dbReference type="InterPro" id="IPR050587">
    <property type="entry name" value="GNT1/Glycosyltrans_8"/>
</dbReference>
<proteinExistence type="predicted"/>
<dbReference type="InterPro" id="IPR029044">
    <property type="entry name" value="Nucleotide-diphossugar_trans"/>
</dbReference>
<evidence type="ECO:0000313" key="1">
    <source>
        <dbReference type="EMBL" id="EGG11801.1"/>
    </source>
</evidence>
<dbReference type="PANTHER" id="PTHR11183">
    <property type="entry name" value="GLYCOGENIN SUBFAMILY MEMBER"/>
    <property type="match status" value="1"/>
</dbReference>
<dbReference type="HOGENOM" id="CLU_049943_2_0_1"/>
<dbReference type="VEuPathDB" id="FungiDB:MELLADRAFT_27934"/>
<organism evidence="2">
    <name type="scientific">Melampsora larici-populina (strain 98AG31 / pathotype 3-4-7)</name>
    <name type="common">Poplar leaf rust fungus</name>
    <dbReference type="NCBI Taxonomy" id="747676"/>
    <lineage>
        <taxon>Eukaryota</taxon>
        <taxon>Fungi</taxon>
        <taxon>Dikarya</taxon>
        <taxon>Basidiomycota</taxon>
        <taxon>Pucciniomycotina</taxon>
        <taxon>Pucciniomycetes</taxon>
        <taxon>Pucciniales</taxon>
        <taxon>Melampsoraceae</taxon>
        <taxon>Melampsora</taxon>
    </lineage>
</organism>
<dbReference type="STRING" id="747676.F4R7E4"/>
<dbReference type="OrthoDB" id="2014201at2759"/>
<keyword evidence="1" id="KW-0808">Transferase</keyword>
<keyword evidence="2" id="KW-1185">Reference proteome</keyword>
<evidence type="ECO:0000313" key="2">
    <source>
        <dbReference type="Proteomes" id="UP000001072"/>
    </source>
</evidence>
<dbReference type="SUPFAM" id="SSF53448">
    <property type="entry name" value="Nucleotide-diphospho-sugar transferases"/>
    <property type="match status" value="1"/>
</dbReference>
<feature type="non-terminal residue" evidence="1">
    <location>
        <position position="1"/>
    </location>
</feature>
<dbReference type="Pfam" id="PF01501">
    <property type="entry name" value="Glyco_transf_8"/>
    <property type="match status" value="1"/>
</dbReference>
<dbReference type="InterPro" id="IPR002495">
    <property type="entry name" value="Glyco_trans_8"/>
</dbReference>
<dbReference type="Gene3D" id="3.90.550.10">
    <property type="entry name" value="Spore Coat Polysaccharide Biosynthesis Protein SpsA, Chain A"/>
    <property type="match status" value="1"/>
</dbReference>
<dbReference type="AlphaFoldDB" id="F4R7E4"/>
<dbReference type="Proteomes" id="UP000001072">
    <property type="component" value="Unassembled WGS sequence"/>
</dbReference>
<dbReference type="EMBL" id="GL883092">
    <property type="protein sequence ID" value="EGG11801.1"/>
    <property type="molecule type" value="Genomic_DNA"/>
</dbReference>
<dbReference type="eggNOG" id="KOG1950">
    <property type="taxonomic scope" value="Eukaryota"/>
</dbReference>
<protein>
    <submittedName>
        <fullName evidence="1">Family 8 glycosyltransferase</fullName>
    </submittedName>
</protein>
<dbReference type="RefSeq" id="XP_007405436.1">
    <property type="nucleotide sequence ID" value="XM_007405374.1"/>
</dbReference>
<dbReference type="GeneID" id="18926992"/>
<name>F4R7E4_MELLP</name>
<dbReference type="KEGG" id="mlr:MELLADRAFT_27934"/>
<accession>F4R7E4</accession>
<dbReference type="GO" id="GO:0016757">
    <property type="term" value="F:glycosyltransferase activity"/>
    <property type="evidence" value="ECO:0007669"/>
    <property type="project" value="InterPro"/>
</dbReference>
<reference evidence="2" key="1">
    <citation type="journal article" date="2011" name="Proc. Natl. Acad. Sci. U.S.A.">
        <title>Obligate biotrophy features unraveled by the genomic analysis of rust fungi.</title>
        <authorList>
            <person name="Duplessis S."/>
            <person name="Cuomo C.A."/>
            <person name="Lin Y.-C."/>
            <person name="Aerts A."/>
            <person name="Tisserant E."/>
            <person name="Veneault-Fourrey C."/>
            <person name="Joly D.L."/>
            <person name="Hacquard S."/>
            <person name="Amselem J."/>
            <person name="Cantarel B.L."/>
            <person name="Chiu R."/>
            <person name="Coutinho P.M."/>
            <person name="Feau N."/>
            <person name="Field M."/>
            <person name="Frey P."/>
            <person name="Gelhaye E."/>
            <person name="Goldberg J."/>
            <person name="Grabherr M.G."/>
            <person name="Kodira C.D."/>
            <person name="Kohler A."/>
            <person name="Kuees U."/>
            <person name="Lindquist E.A."/>
            <person name="Lucas S.M."/>
            <person name="Mago R."/>
            <person name="Mauceli E."/>
            <person name="Morin E."/>
            <person name="Murat C."/>
            <person name="Pangilinan J.L."/>
            <person name="Park R."/>
            <person name="Pearson M."/>
            <person name="Quesneville H."/>
            <person name="Rouhier N."/>
            <person name="Sakthikumar S."/>
            <person name="Salamov A.A."/>
            <person name="Schmutz J."/>
            <person name="Selles B."/>
            <person name="Shapiro H."/>
            <person name="Tanguay P."/>
            <person name="Tuskan G.A."/>
            <person name="Henrissat B."/>
            <person name="Van de Peer Y."/>
            <person name="Rouze P."/>
            <person name="Ellis J.G."/>
            <person name="Dodds P.N."/>
            <person name="Schein J.E."/>
            <person name="Zhong S."/>
            <person name="Hamelin R.C."/>
            <person name="Grigoriev I.V."/>
            <person name="Szabo L.J."/>
            <person name="Martin F."/>
        </authorList>
    </citation>
    <scope>NUCLEOTIDE SEQUENCE [LARGE SCALE GENOMIC DNA]</scope>
    <source>
        <strain evidence="2">98AG31 / pathotype 3-4-7</strain>
    </source>
</reference>
<feature type="non-terminal residue" evidence="1">
    <location>
        <position position="188"/>
    </location>
</feature>
<gene>
    <name evidence="1" type="ORF">MELLADRAFT_27934</name>
</gene>
<sequence length="188" mass="22200">DGRFKDTWTKFQAFSLFEYERVILLDADMLIRQNMDELFDLELPRGHIAACHACTCNPLRRIGYPTDWIPENCGHTHPCVEDSQSIIESWQPTKYSKRTQHLLNSGLVVLQPEKTTFETLIDFLSTDERVETFRFPDQDLLAIVFKLKVVFLQYKYNALKTLGVLHRFKWSESNIKNIHYILPQKPWH</sequence>
<dbReference type="InParanoid" id="F4R7E4"/>